<feature type="compositionally biased region" description="Basic and acidic residues" evidence="1">
    <location>
        <begin position="11"/>
        <end position="25"/>
    </location>
</feature>
<dbReference type="SUPFAM" id="SSF88659">
    <property type="entry name" value="Sigma3 and sigma4 domains of RNA polymerase sigma factors"/>
    <property type="match status" value="1"/>
</dbReference>
<reference evidence="2" key="1">
    <citation type="submission" date="2021-06" db="EMBL/GenBank/DDBJ databases">
        <authorList>
            <person name="Kallberg Y."/>
            <person name="Tangrot J."/>
            <person name="Rosling A."/>
        </authorList>
    </citation>
    <scope>NUCLEOTIDE SEQUENCE</scope>
    <source>
        <strain evidence="2">CL551</strain>
    </source>
</reference>
<dbReference type="Pfam" id="PF12298">
    <property type="entry name" value="Bot1p"/>
    <property type="match status" value="1"/>
</dbReference>
<dbReference type="GO" id="GO:0003735">
    <property type="term" value="F:structural constituent of ribosome"/>
    <property type="evidence" value="ECO:0007669"/>
    <property type="project" value="TreeGrafter"/>
</dbReference>
<feature type="region of interest" description="Disordered" evidence="1">
    <location>
        <begin position="1"/>
        <end position="28"/>
    </location>
</feature>
<dbReference type="PANTHER" id="PTHR28158:SF1">
    <property type="entry name" value="SMALL RIBOSOMAL SUBUNIT PROTEIN MS45"/>
    <property type="match status" value="1"/>
</dbReference>
<dbReference type="Proteomes" id="UP000789342">
    <property type="component" value="Unassembled WGS sequence"/>
</dbReference>
<protein>
    <submittedName>
        <fullName evidence="2">6408_t:CDS:1</fullName>
    </submittedName>
</protein>
<dbReference type="GO" id="GO:0032543">
    <property type="term" value="P:mitochondrial translation"/>
    <property type="evidence" value="ECO:0007669"/>
    <property type="project" value="TreeGrafter"/>
</dbReference>
<dbReference type="EMBL" id="CAJVPV010003179">
    <property type="protein sequence ID" value="CAG8545288.1"/>
    <property type="molecule type" value="Genomic_DNA"/>
</dbReference>
<evidence type="ECO:0000313" key="2">
    <source>
        <dbReference type="EMBL" id="CAG8545288.1"/>
    </source>
</evidence>
<dbReference type="AlphaFoldDB" id="A0A9N9FNC5"/>
<accession>A0A9N9FNC5</accession>
<feature type="non-terminal residue" evidence="2">
    <location>
        <position position="1"/>
    </location>
</feature>
<evidence type="ECO:0000313" key="3">
    <source>
        <dbReference type="Proteomes" id="UP000789342"/>
    </source>
</evidence>
<keyword evidence="3" id="KW-1185">Reference proteome</keyword>
<feature type="compositionally biased region" description="Low complexity" evidence="1">
    <location>
        <begin position="1"/>
        <end position="10"/>
    </location>
</feature>
<dbReference type="GO" id="GO:0005763">
    <property type="term" value="C:mitochondrial small ribosomal subunit"/>
    <property type="evidence" value="ECO:0007669"/>
    <property type="project" value="TreeGrafter"/>
</dbReference>
<comment type="caution">
    <text evidence="2">The sequence shown here is derived from an EMBL/GenBank/DDBJ whole genome shotgun (WGS) entry which is preliminary data.</text>
</comment>
<dbReference type="InterPro" id="IPR013324">
    <property type="entry name" value="RNA_pol_sigma_r3/r4-like"/>
</dbReference>
<dbReference type="PANTHER" id="PTHR28158">
    <property type="entry name" value="37S RIBOSOMAL PROTEIN S35, MITOCHONDRIAL"/>
    <property type="match status" value="1"/>
</dbReference>
<dbReference type="OrthoDB" id="10052321at2759"/>
<proteinExistence type="predicted"/>
<name>A0A9N9FNC5_9GLOM</name>
<organism evidence="2 3">
    <name type="scientific">Acaulospora morrowiae</name>
    <dbReference type="NCBI Taxonomy" id="94023"/>
    <lineage>
        <taxon>Eukaryota</taxon>
        <taxon>Fungi</taxon>
        <taxon>Fungi incertae sedis</taxon>
        <taxon>Mucoromycota</taxon>
        <taxon>Glomeromycotina</taxon>
        <taxon>Glomeromycetes</taxon>
        <taxon>Diversisporales</taxon>
        <taxon>Acaulosporaceae</taxon>
        <taxon>Acaulospora</taxon>
    </lineage>
</organism>
<evidence type="ECO:0000256" key="1">
    <source>
        <dbReference type="SAM" id="MobiDB-lite"/>
    </source>
</evidence>
<dbReference type="InterPro" id="IPR021036">
    <property type="entry name" value="Ribosomal_mS45"/>
</dbReference>
<sequence>LLTTKDSSNNTEKKNNEKGHSEESKTSQVRRRIKRFLFKEFLAQEGKLYEMPKYNGPNYLGSSNCPFPMNPYFKAQPPLSDTFKEVVWDMFMQGSTIREIGTKMGISLKRVEAILKLKKLEKDMIAQGLTIQRNFTSHMEKMLGARSILSEELSDTLPQVGRPKFYLTDEGETFKPEDAAKILKRPTLAVLEERKLREELVRPFSLEEKTNELQGAVEIGYNEELKNKRFTFRFKNVGKNPGIVIREKDGRLLKVDNASIGKSIHLIN</sequence>
<gene>
    <name evidence="2" type="ORF">AMORRO_LOCUS5320</name>
</gene>